<dbReference type="EMBL" id="FZMP01000028">
    <property type="protein sequence ID" value="SNQ59593.1"/>
    <property type="molecule type" value="Genomic_DNA"/>
</dbReference>
<evidence type="ECO:0000313" key="1">
    <source>
        <dbReference type="EMBL" id="SNQ59593.1"/>
    </source>
</evidence>
<accession>A0A284VK07</accession>
<keyword evidence="2" id="KW-1185">Reference proteome</keyword>
<dbReference type="Proteomes" id="UP000218615">
    <property type="component" value="Unassembled WGS sequence"/>
</dbReference>
<name>A0A284VK07_9EURY</name>
<dbReference type="PANTHER" id="PTHR37954">
    <property type="entry name" value="BLL4979 PROTEIN"/>
    <property type="match status" value="1"/>
</dbReference>
<evidence type="ECO:0008006" key="3">
    <source>
        <dbReference type="Google" id="ProtNLM"/>
    </source>
</evidence>
<organism evidence="1 2">
    <name type="scientific">Candidatus Methanoperedens nitratireducens</name>
    <dbReference type="NCBI Taxonomy" id="1392998"/>
    <lineage>
        <taxon>Archaea</taxon>
        <taxon>Methanobacteriati</taxon>
        <taxon>Methanobacteriota</taxon>
        <taxon>Stenosarchaea group</taxon>
        <taxon>Methanomicrobia</taxon>
        <taxon>Methanosarcinales</taxon>
        <taxon>ANME-2 cluster</taxon>
        <taxon>Candidatus Methanoperedentaceae</taxon>
        <taxon>Candidatus Methanoperedens</taxon>
    </lineage>
</organism>
<gene>
    <name evidence="1" type="ORF">MNV_1230034</name>
</gene>
<evidence type="ECO:0000313" key="2">
    <source>
        <dbReference type="Proteomes" id="UP000218615"/>
    </source>
</evidence>
<dbReference type="PANTHER" id="PTHR37954:SF3">
    <property type="entry name" value="DUF169 DOMAIN-CONTAINING PROTEIN"/>
    <property type="match status" value="1"/>
</dbReference>
<reference evidence="2" key="1">
    <citation type="submission" date="2017-06" db="EMBL/GenBank/DDBJ databases">
        <authorList>
            <person name="Cremers G."/>
        </authorList>
    </citation>
    <scope>NUCLEOTIDE SEQUENCE [LARGE SCALE GENOMIC DNA]</scope>
</reference>
<protein>
    <recommendedName>
        <fullName evidence="3">Protein clustered with O-phosphoseryl-tRNA(Cys) synthetase</fullName>
    </recommendedName>
</protein>
<proteinExistence type="predicted"/>
<dbReference type="RefSeq" id="WP_256999929.1">
    <property type="nucleotide sequence ID" value="NZ_FZMP01000028.1"/>
</dbReference>
<dbReference type="InterPro" id="IPR003748">
    <property type="entry name" value="DUF169"/>
</dbReference>
<dbReference type="AlphaFoldDB" id="A0A284VK07"/>
<sequence length="194" mass="21020">MNKGKPVSVLFTEEEGNDSDLLYCELIQKARYGESFLVKSQGCSVGAFVLGGTEKSPEDYYFSSKRYGSRDAAKTAASCLCRLAKIERSIKITPYSGGDFDVLLLFLKPERTMRLIQAYTYMNGSPAEIRTGGIASVCSDCTAYPMKGKPGISPGCKGSRKHSRYSDDELVVGIPSQLAGEIDAALGKIPETVE</sequence>
<dbReference type="Pfam" id="PF02596">
    <property type="entry name" value="DUF169"/>
    <property type="match status" value="1"/>
</dbReference>